<proteinExistence type="predicted"/>
<organism evidence="1 2">
    <name type="scientific">Ameca splendens</name>
    <dbReference type="NCBI Taxonomy" id="208324"/>
    <lineage>
        <taxon>Eukaryota</taxon>
        <taxon>Metazoa</taxon>
        <taxon>Chordata</taxon>
        <taxon>Craniata</taxon>
        <taxon>Vertebrata</taxon>
        <taxon>Euteleostomi</taxon>
        <taxon>Actinopterygii</taxon>
        <taxon>Neopterygii</taxon>
        <taxon>Teleostei</taxon>
        <taxon>Neoteleostei</taxon>
        <taxon>Acanthomorphata</taxon>
        <taxon>Ovalentaria</taxon>
        <taxon>Atherinomorphae</taxon>
        <taxon>Cyprinodontiformes</taxon>
        <taxon>Goodeidae</taxon>
        <taxon>Ameca</taxon>
    </lineage>
</organism>
<protein>
    <submittedName>
        <fullName evidence="1">Uncharacterized protein</fullName>
    </submittedName>
</protein>
<reference evidence="1 2" key="1">
    <citation type="submission" date="2021-06" db="EMBL/GenBank/DDBJ databases">
        <authorList>
            <person name="Palmer J.M."/>
        </authorList>
    </citation>
    <scope>NUCLEOTIDE SEQUENCE [LARGE SCALE GENOMIC DNA]</scope>
    <source>
        <strain evidence="1 2">AS_MEX2019</strain>
        <tissue evidence="1">Muscle</tissue>
    </source>
</reference>
<keyword evidence="2" id="KW-1185">Reference proteome</keyword>
<comment type="caution">
    <text evidence="1">The sequence shown here is derived from an EMBL/GenBank/DDBJ whole genome shotgun (WGS) entry which is preliminary data.</text>
</comment>
<gene>
    <name evidence="1" type="ORF">AMECASPLE_028811</name>
</gene>
<evidence type="ECO:0000313" key="1">
    <source>
        <dbReference type="EMBL" id="MEQ2316062.1"/>
    </source>
</evidence>
<dbReference type="Proteomes" id="UP001469553">
    <property type="component" value="Unassembled WGS sequence"/>
</dbReference>
<name>A0ABV1ABW6_9TELE</name>
<sequence>MFVVQQVPESNLLMLVVQGDYALNLATLITHRRMLTTVGEHLLYVSQALSFSSASPAVHLFPDARKRCSLYVRNFKRTRQTQSRPTAH</sequence>
<evidence type="ECO:0000313" key="2">
    <source>
        <dbReference type="Proteomes" id="UP001469553"/>
    </source>
</evidence>
<accession>A0ABV1ABW6</accession>
<dbReference type="EMBL" id="JAHRIP010087860">
    <property type="protein sequence ID" value="MEQ2316062.1"/>
    <property type="molecule type" value="Genomic_DNA"/>
</dbReference>